<dbReference type="EMBL" id="NTFS01000524">
    <property type="protein sequence ID" value="PAX49803.1"/>
    <property type="molecule type" value="Genomic_DNA"/>
</dbReference>
<dbReference type="AlphaFoldDB" id="A0A2A2TB08"/>
<organism evidence="1 2">
    <name type="scientific">Brunnivagina elsteri CCALA 953</name>
    <dbReference type="NCBI Taxonomy" id="987040"/>
    <lineage>
        <taxon>Bacteria</taxon>
        <taxon>Bacillati</taxon>
        <taxon>Cyanobacteriota</taxon>
        <taxon>Cyanophyceae</taxon>
        <taxon>Nostocales</taxon>
        <taxon>Calotrichaceae</taxon>
        <taxon>Brunnivagina</taxon>
    </lineage>
</organism>
<name>A0A2A2TB08_9CYAN</name>
<sequence length="171" mass="19848">LLVLIDAPKLDRYEWFDLRKVAKLKFDNITGDINIEDTDGDVEICNNIIWGFTTSISEVGAEIGLTQIPKIYLTENMPVSLEILEENLHIDAEITHVRFNQEYPTIQIKFKSIALKQHRCLVKMLFCRPGQWKRNKTPGEFQSILLLFKILFKPRIFFDKKIGINSSLILP</sequence>
<accession>A0A2A2TB08</accession>
<comment type="caution">
    <text evidence="1">The sequence shown here is derived from an EMBL/GenBank/DDBJ whole genome shotgun (WGS) entry which is preliminary data.</text>
</comment>
<protein>
    <submittedName>
        <fullName evidence="1">Cellulose synthase catalytic subunit</fullName>
    </submittedName>
</protein>
<proteinExistence type="predicted"/>
<keyword evidence="2" id="KW-1185">Reference proteome</keyword>
<evidence type="ECO:0000313" key="1">
    <source>
        <dbReference type="EMBL" id="PAX49803.1"/>
    </source>
</evidence>
<feature type="non-terminal residue" evidence="1">
    <location>
        <position position="1"/>
    </location>
</feature>
<gene>
    <name evidence="1" type="ORF">CK510_27675</name>
</gene>
<reference evidence="1 2" key="1">
    <citation type="submission" date="2017-08" db="EMBL/GenBank/DDBJ databases">
        <title>Draft genome sequence of filamentous cyanobacterium Calothrix elsteri CCALA 953.</title>
        <authorList>
            <person name="Gagunashvili A.N."/>
            <person name="Elster J."/>
            <person name="Andresson O.S."/>
        </authorList>
    </citation>
    <scope>NUCLEOTIDE SEQUENCE [LARGE SCALE GENOMIC DNA]</scope>
    <source>
        <strain evidence="1 2">CCALA 953</strain>
    </source>
</reference>
<evidence type="ECO:0000313" key="2">
    <source>
        <dbReference type="Proteomes" id="UP000218238"/>
    </source>
</evidence>
<dbReference type="Proteomes" id="UP000218238">
    <property type="component" value="Unassembled WGS sequence"/>
</dbReference>